<evidence type="ECO:0000313" key="3">
    <source>
        <dbReference type="Proteomes" id="UP001148313"/>
    </source>
</evidence>
<dbReference type="RefSeq" id="WP_271088905.1">
    <property type="nucleotide sequence ID" value="NZ_JAPJZH010000004.1"/>
</dbReference>
<keyword evidence="1" id="KW-0812">Transmembrane</keyword>
<name>A0ABT4VKP7_9HYPH</name>
<reference evidence="2" key="1">
    <citation type="submission" date="2022-11" db="EMBL/GenBank/DDBJ databases">
        <title>Hoeflea poritis sp. nov., isolated from scleractinian coral Porites lutea.</title>
        <authorList>
            <person name="Zhang G."/>
            <person name="Wei Q."/>
            <person name="Cai L."/>
        </authorList>
    </citation>
    <scope>NUCLEOTIDE SEQUENCE</scope>
    <source>
        <strain evidence="2">E7-10</strain>
    </source>
</reference>
<comment type="caution">
    <text evidence="2">The sequence shown here is derived from an EMBL/GenBank/DDBJ whole genome shotgun (WGS) entry which is preliminary data.</text>
</comment>
<keyword evidence="3" id="KW-1185">Reference proteome</keyword>
<evidence type="ECO:0000256" key="1">
    <source>
        <dbReference type="SAM" id="Phobius"/>
    </source>
</evidence>
<keyword evidence="1" id="KW-0472">Membrane</keyword>
<keyword evidence="1" id="KW-1133">Transmembrane helix</keyword>
<organism evidence="2 3">
    <name type="scientific">Hoeflea poritis</name>
    <dbReference type="NCBI Taxonomy" id="2993659"/>
    <lineage>
        <taxon>Bacteria</taxon>
        <taxon>Pseudomonadati</taxon>
        <taxon>Pseudomonadota</taxon>
        <taxon>Alphaproteobacteria</taxon>
        <taxon>Hyphomicrobiales</taxon>
        <taxon>Rhizobiaceae</taxon>
        <taxon>Hoeflea</taxon>
    </lineage>
</organism>
<gene>
    <name evidence="2" type="ORF">OOZ53_08050</name>
</gene>
<proteinExistence type="predicted"/>
<accession>A0ABT4VKP7</accession>
<evidence type="ECO:0000313" key="2">
    <source>
        <dbReference type="EMBL" id="MDA4845297.1"/>
    </source>
</evidence>
<protein>
    <submittedName>
        <fullName evidence="2">Uncharacterized protein</fullName>
    </submittedName>
</protein>
<sequence length="59" mass="5898">MTEQKIMGRAVFSSFIIAGAVILAAAFLAPQAGMSRDSGCNAAYGIDNCTADLAGAGSN</sequence>
<dbReference type="Proteomes" id="UP001148313">
    <property type="component" value="Unassembled WGS sequence"/>
</dbReference>
<dbReference type="EMBL" id="JAPJZH010000004">
    <property type="protein sequence ID" value="MDA4845297.1"/>
    <property type="molecule type" value="Genomic_DNA"/>
</dbReference>
<feature type="transmembrane region" description="Helical" evidence="1">
    <location>
        <begin position="6"/>
        <end position="29"/>
    </location>
</feature>